<accession>A0AAX0B601</accession>
<name>A0AAX0B601_CLOBE</name>
<evidence type="ECO:0000313" key="1">
    <source>
        <dbReference type="EMBL" id="NRT90800.1"/>
    </source>
</evidence>
<organism evidence="1 2">
    <name type="scientific">Clostridium beijerinckii</name>
    <name type="common">Clostridium MP</name>
    <dbReference type="NCBI Taxonomy" id="1520"/>
    <lineage>
        <taxon>Bacteria</taxon>
        <taxon>Bacillati</taxon>
        <taxon>Bacillota</taxon>
        <taxon>Clostridia</taxon>
        <taxon>Eubacteriales</taxon>
        <taxon>Clostridiaceae</taxon>
        <taxon>Clostridium</taxon>
    </lineage>
</organism>
<dbReference type="EMBL" id="JABSWW010000001">
    <property type="protein sequence ID" value="NRT90800.1"/>
    <property type="molecule type" value="Genomic_DNA"/>
</dbReference>
<dbReference type="AlphaFoldDB" id="A0AAX0B601"/>
<sequence length="115" mass="13493">MNKSFLKLVKEFQYRSYDSMIAHTLIVFTRYIMLSIENRNNSDLITIGGLFYYCCDEMHDIKFCKALQLIIHTLKNVLTEKIMLSKELISSIIYSFIEALLCYIKEKLSLLSCES</sequence>
<comment type="caution">
    <text evidence="1">The sequence shown here is derived from an EMBL/GenBank/DDBJ whole genome shotgun (WGS) entry which is preliminary data.</text>
</comment>
<dbReference type="Proteomes" id="UP001193748">
    <property type="component" value="Unassembled WGS sequence"/>
</dbReference>
<proteinExistence type="predicted"/>
<evidence type="ECO:0000313" key="2">
    <source>
        <dbReference type="Proteomes" id="UP001193748"/>
    </source>
</evidence>
<gene>
    <name evidence="1" type="ORF">B0H41_004479</name>
</gene>
<protein>
    <submittedName>
        <fullName evidence="1">Uncharacterized protein</fullName>
    </submittedName>
</protein>
<reference evidence="1" key="1">
    <citation type="submission" date="2020-05" db="EMBL/GenBank/DDBJ databases">
        <authorList>
            <person name="Brown S."/>
            <person name="Huntemann M."/>
            <person name="Clum A."/>
            <person name="Spunde A."/>
            <person name="Palaniappan K."/>
            <person name="Ritter S."/>
            <person name="Mikhailova N."/>
            <person name="Chen I.-M."/>
            <person name="Stamatis D."/>
            <person name="Reddy T."/>
            <person name="O'Malley R."/>
            <person name="Daum C."/>
            <person name="Shapiro N."/>
            <person name="Ivanova N."/>
            <person name="Kyrpides N."/>
            <person name="Woyke T."/>
        </authorList>
    </citation>
    <scope>NUCLEOTIDE SEQUENCE</scope>
    <source>
        <strain evidence="1">DJ080</strain>
    </source>
</reference>
<reference evidence="1" key="2">
    <citation type="journal article" date="2022" name="Nat. Biotechnol.">
        <title>Carbon-negative production of acetone and isopropanol by gas fermentation at industrial pilot scale.</title>
        <authorList>
            <person name="Liew F.E."/>
            <person name="Nogle R."/>
            <person name="Abdalla T."/>
            <person name="Rasor B.J."/>
            <person name="Canter C."/>
            <person name="Jensen R.O."/>
            <person name="Wang L."/>
            <person name="Strutz J."/>
            <person name="Chirania P."/>
            <person name="De Tissera S."/>
            <person name="Mueller A.P."/>
            <person name="Ruan Z."/>
            <person name="Gao A."/>
            <person name="Tran L."/>
            <person name="Engle N.L."/>
            <person name="Bromley J.C."/>
            <person name="Daniell J."/>
            <person name="Conrado R."/>
            <person name="Tschaplinski T.J."/>
            <person name="Giannone R.J."/>
            <person name="Hettich R.L."/>
            <person name="Karim A.S."/>
            <person name="Simpson S.D."/>
            <person name="Brown S.D."/>
            <person name="Leang C."/>
            <person name="Jewett M.C."/>
            <person name="Kopke M."/>
        </authorList>
    </citation>
    <scope>NUCLEOTIDE SEQUENCE</scope>
    <source>
        <strain evidence="1">DJ080</strain>
    </source>
</reference>